<feature type="compositionally biased region" description="Basic and acidic residues" evidence="3">
    <location>
        <begin position="680"/>
        <end position="690"/>
    </location>
</feature>
<feature type="region of interest" description="Disordered" evidence="3">
    <location>
        <begin position="1"/>
        <end position="25"/>
    </location>
</feature>
<dbReference type="PANTHER" id="PTHR21551">
    <property type="entry name" value="TOPOISOMERASE II-ASSOCIATED PROTEIN PAT1"/>
    <property type="match status" value="1"/>
</dbReference>
<dbReference type="GO" id="GO:0033962">
    <property type="term" value="P:P-body assembly"/>
    <property type="evidence" value="ECO:0007669"/>
    <property type="project" value="TreeGrafter"/>
</dbReference>
<dbReference type="Proteomes" id="UP000326759">
    <property type="component" value="Unassembled WGS sequence"/>
</dbReference>
<name>A0A5N5SMJ0_9CRUS</name>
<feature type="region of interest" description="Disordered" evidence="3">
    <location>
        <begin position="338"/>
        <end position="386"/>
    </location>
</feature>
<gene>
    <name evidence="4" type="primary">PATL1</name>
    <name evidence="4" type="ORF">Anas_09974</name>
</gene>
<feature type="region of interest" description="Disordered" evidence="3">
    <location>
        <begin position="658"/>
        <end position="690"/>
    </location>
</feature>
<dbReference type="GO" id="GO:0000932">
    <property type="term" value="C:P-body"/>
    <property type="evidence" value="ECO:0007669"/>
    <property type="project" value="UniProtKB-SubCell"/>
</dbReference>
<dbReference type="AlphaFoldDB" id="A0A5N5SMJ0"/>
<dbReference type="OrthoDB" id="8251691at2759"/>
<comment type="caution">
    <text evidence="4">The sequence shown here is derived from an EMBL/GenBank/DDBJ whole genome shotgun (WGS) entry which is preliminary data.</text>
</comment>
<sequence>MESENFFGFDTTFPPDEDEGNGDFEDSEYDALNDETFGSAAVGGDWEKSHEQLASLTEAERMRMSAGKDIKNLGSRHIDIDYKLQELHNKEEFQRTLENLSLSSSLDKKRLYERSIASSPLIDATCEISSSPGSSIWSPTLGLLPSINTSQIKQAINSRPDNALNSPLFNNAQQYNHSNVQKSLSDLNLGFQISSMKTVSEIEEELKRQHLNNHQNAPRYTNNLEPELVRQLNLKKAGNIQNSHSYLNMRGTVPNVQSLINHPLLNNQSNLPLHGHMHNTSGNMKPFGNIPHPLQSTHPLLSNFHSKTLPAGLGNVSNYAALRHPFLQQVNQRNHHINFPNGPNLGRKNMNRNMDKKPFDQNKRYDQHRSHQDQREKNIQHDGRIRRDSDAEWEEWMRIRQEDEYAGLMTPKEKSWLRNIQAMQLQTDNPYQDDYYFVMYSVKQQRKREEEVVSFDGLQLLHDKSKEGKEYEPPRLENSLGKLQVASVNAPRKIIDLQVVHLDSSHPTTIFQRDMRKHRHLLLHVEKLYNIQIELDDLERKIRALPDCPTRDLFRSKCRQLIGKLWTGLINPHEAFVQLLCVRKGKTLTARILSWVSPNEIEHVLATVIQNLPLVSKKDLYDKRLLLFWPHADRFFNISSTSTIVSFGMMMEPQLKDQKKQSIPALSSEVKPPLTGHDAACSKDRGEESI</sequence>
<evidence type="ECO:0000256" key="2">
    <source>
        <dbReference type="ARBA" id="ARBA00022490"/>
    </source>
</evidence>
<accession>A0A5N5SMJ0</accession>
<dbReference type="GO" id="GO:0000290">
    <property type="term" value="P:deadenylation-dependent decapping of nuclear-transcribed mRNA"/>
    <property type="evidence" value="ECO:0007669"/>
    <property type="project" value="InterPro"/>
</dbReference>
<dbReference type="EMBL" id="SEYY01022892">
    <property type="protein sequence ID" value="KAB7495216.1"/>
    <property type="molecule type" value="Genomic_DNA"/>
</dbReference>
<keyword evidence="2" id="KW-0963">Cytoplasm</keyword>
<evidence type="ECO:0000256" key="1">
    <source>
        <dbReference type="ARBA" id="ARBA00004201"/>
    </source>
</evidence>
<evidence type="ECO:0000313" key="4">
    <source>
        <dbReference type="EMBL" id="KAB7495216.1"/>
    </source>
</evidence>
<proteinExistence type="predicted"/>
<evidence type="ECO:0000256" key="3">
    <source>
        <dbReference type="SAM" id="MobiDB-lite"/>
    </source>
</evidence>
<evidence type="ECO:0000313" key="5">
    <source>
        <dbReference type="Proteomes" id="UP000326759"/>
    </source>
</evidence>
<dbReference type="PANTHER" id="PTHR21551:SF0">
    <property type="entry name" value="PROTEIN ASSOCIATED WITH TOPO II RELATED-1, ISOFORM A"/>
    <property type="match status" value="1"/>
</dbReference>
<feature type="compositionally biased region" description="Basic and acidic residues" evidence="3">
    <location>
        <begin position="353"/>
        <end position="386"/>
    </location>
</feature>
<protein>
    <submittedName>
        <fullName evidence="4">Protein PAT1-like protein 1</fullName>
    </submittedName>
</protein>
<reference evidence="4 5" key="1">
    <citation type="journal article" date="2019" name="PLoS Biol.">
        <title>Sex chromosomes control vertical transmission of feminizing Wolbachia symbionts in an isopod.</title>
        <authorList>
            <person name="Becking T."/>
            <person name="Chebbi M.A."/>
            <person name="Giraud I."/>
            <person name="Moumen B."/>
            <person name="Laverre T."/>
            <person name="Caubet Y."/>
            <person name="Peccoud J."/>
            <person name="Gilbert C."/>
            <person name="Cordaux R."/>
        </authorList>
    </citation>
    <scope>NUCLEOTIDE SEQUENCE [LARGE SCALE GENOMIC DNA]</scope>
    <source>
        <strain evidence="4">ANa2</strain>
        <tissue evidence="4">Whole body excluding digestive tract and cuticle</tissue>
    </source>
</reference>
<dbReference type="GO" id="GO:0003723">
    <property type="term" value="F:RNA binding"/>
    <property type="evidence" value="ECO:0007669"/>
    <property type="project" value="TreeGrafter"/>
</dbReference>
<organism evidence="4 5">
    <name type="scientific">Armadillidium nasatum</name>
    <dbReference type="NCBI Taxonomy" id="96803"/>
    <lineage>
        <taxon>Eukaryota</taxon>
        <taxon>Metazoa</taxon>
        <taxon>Ecdysozoa</taxon>
        <taxon>Arthropoda</taxon>
        <taxon>Crustacea</taxon>
        <taxon>Multicrustacea</taxon>
        <taxon>Malacostraca</taxon>
        <taxon>Eumalacostraca</taxon>
        <taxon>Peracarida</taxon>
        <taxon>Isopoda</taxon>
        <taxon>Oniscidea</taxon>
        <taxon>Crinocheta</taxon>
        <taxon>Armadillidiidae</taxon>
        <taxon>Armadillidium</taxon>
    </lineage>
</organism>
<dbReference type="InterPro" id="IPR039900">
    <property type="entry name" value="Pat1-like"/>
</dbReference>
<keyword evidence="5" id="KW-1185">Reference proteome</keyword>
<comment type="subcellular location">
    <subcellularLocation>
        <location evidence="1">Cytoplasm</location>
        <location evidence="1">P-body</location>
    </subcellularLocation>
</comment>
<feature type="compositionally biased region" description="Acidic residues" evidence="3">
    <location>
        <begin position="15"/>
        <end position="25"/>
    </location>
</feature>